<evidence type="ECO:0000313" key="1">
    <source>
        <dbReference type="EMBL" id="GBO01270.1"/>
    </source>
</evidence>
<evidence type="ECO:0000313" key="2">
    <source>
        <dbReference type="Proteomes" id="UP000499080"/>
    </source>
</evidence>
<dbReference type="EMBL" id="BGPR01029483">
    <property type="protein sequence ID" value="GBO01270.1"/>
    <property type="molecule type" value="Genomic_DNA"/>
</dbReference>
<reference evidence="1 2" key="1">
    <citation type="journal article" date="2019" name="Sci. Rep.">
        <title>Orb-weaving spider Araneus ventricosus genome elucidates the spidroin gene catalogue.</title>
        <authorList>
            <person name="Kono N."/>
            <person name="Nakamura H."/>
            <person name="Ohtoshi R."/>
            <person name="Moran D.A.P."/>
            <person name="Shinohara A."/>
            <person name="Yoshida Y."/>
            <person name="Fujiwara M."/>
            <person name="Mori M."/>
            <person name="Tomita M."/>
            <person name="Arakawa K."/>
        </authorList>
    </citation>
    <scope>NUCLEOTIDE SEQUENCE [LARGE SCALE GENOMIC DNA]</scope>
</reference>
<organism evidence="1 2">
    <name type="scientific">Araneus ventricosus</name>
    <name type="common">Orbweaver spider</name>
    <name type="synonym">Epeira ventricosa</name>
    <dbReference type="NCBI Taxonomy" id="182803"/>
    <lineage>
        <taxon>Eukaryota</taxon>
        <taxon>Metazoa</taxon>
        <taxon>Ecdysozoa</taxon>
        <taxon>Arthropoda</taxon>
        <taxon>Chelicerata</taxon>
        <taxon>Arachnida</taxon>
        <taxon>Araneae</taxon>
        <taxon>Araneomorphae</taxon>
        <taxon>Entelegynae</taxon>
        <taxon>Araneoidea</taxon>
        <taxon>Araneidae</taxon>
        <taxon>Araneus</taxon>
    </lineage>
</organism>
<gene>
    <name evidence="1" type="ORF">AVEN_148306_1</name>
</gene>
<proteinExistence type="predicted"/>
<comment type="caution">
    <text evidence="1">The sequence shown here is derived from an EMBL/GenBank/DDBJ whole genome shotgun (WGS) entry which is preliminary data.</text>
</comment>
<name>A0A4Y2TPF8_ARAVE</name>
<protein>
    <submittedName>
        <fullName evidence="1">Uncharacterized protein</fullName>
    </submittedName>
</protein>
<dbReference type="Proteomes" id="UP000499080">
    <property type="component" value="Unassembled WGS sequence"/>
</dbReference>
<keyword evidence="2" id="KW-1185">Reference proteome</keyword>
<accession>A0A4Y2TPF8</accession>
<dbReference type="AlphaFoldDB" id="A0A4Y2TPF8"/>
<sequence length="135" mass="15652">MQTHFHEIYIFNSSPNLTQYRLILWTLTVIGQVAYWKDVCFGAGEFQIRKPIPLDIRRVLGLLLVKSNTWRVKHPRPGEVLKIKLTRLWPIPQGTRPENGTDESWCVAEVWRGGASSGDVLIIRPQLEMMRSVRK</sequence>